<dbReference type="EMBL" id="CAKLCM010000003">
    <property type="protein sequence ID" value="CAH0529315.1"/>
    <property type="molecule type" value="Genomic_DNA"/>
</dbReference>
<reference evidence="6" key="1">
    <citation type="submission" date="2021-12" db="EMBL/GenBank/DDBJ databases">
        <authorList>
            <person name="Rodrigo-Torres L."/>
            <person name="Arahal R. D."/>
            <person name="Lucena T."/>
        </authorList>
    </citation>
    <scope>NUCLEOTIDE SEQUENCE</scope>
    <source>
        <strain evidence="6">CECT 8226</strain>
    </source>
</reference>
<accession>A0ABM8ZLI8</accession>
<comment type="similarity">
    <text evidence="2">Belongs to the NifW family.</text>
</comment>
<comment type="function">
    <text evidence="1">May protect the nitrogenase Fe-Mo protein from oxidative damage.</text>
</comment>
<evidence type="ECO:0000256" key="2">
    <source>
        <dbReference type="ARBA" id="ARBA00008351"/>
    </source>
</evidence>
<evidence type="ECO:0000256" key="5">
    <source>
        <dbReference type="ARBA" id="ARBA00023231"/>
    </source>
</evidence>
<gene>
    <name evidence="6" type="primary">nifW</name>
    <name evidence="6" type="ORF">VHP8226_03158</name>
</gene>
<keyword evidence="5" id="KW-0535">Nitrogen fixation</keyword>
<evidence type="ECO:0000256" key="1">
    <source>
        <dbReference type="ARBA" id="ARBA00002247"/>
    </source>
</evidence>
<comment type="subunit">
    <text evidence="3">Homotrimer; associates with NifD.</text>
</comment>
<comment type="caution">
    <text evidence="6">The sequence shown here is derived from an EMBL/GenBank/DDBJ whole genome shotgun (WGS) entry which is preliminary data.</text>
</comment>
<dbReference type="RefSeq" id="WP_237486007.1">
    <property type="nucleotide sequence ID" value="NZ_CAKLCM010000003.1"/>
</dbReference>
<proteinExistence type="inferred from homology"/>
<name>A0ABM8ZLI8_9VIBR</name>
<organism evidence="6 7">
    <name type="scientific">Vibrio hippocampi</name>
    <dbReference type="NCBI Taxonomy" id="654686"/>
    <lineage>
        <taxon>Bacteria</taxon>
        <taxon>Pseudomonadati</taxon>
        <taxon>Pseudomonadota</taxon>
        <taxon>Gammaproteobacteria</taxon>
        <taxon>Vibrionales</taxon>
        <taxon>Vibrionaceae</taxon>
        <taxon>Vibrio</taxon>
    </lineage>
</organism>
<protein>
    <recommendedName>
        <fullName evidence="4">Nitrogenase-stabilizing/protective protein NifW</fullName>
    </recommendedName>
</protein>
<keyword evidence="7" id="KW-1185">Reference proteome</keyword>
<evidence type="ECO:0000256" key="4">
    <source>
        <dbReference type="ARBA" id="ARBA00016274"/>
    </source>
</evidence>
<sequence length="116" mass="13112">MVDNGFMLDSGLMGDGGLNSESHRSAPSPDWQIEMESFVDLEQYFELFDVSFDSEVLAGRRVAILGWFNKELSCDAEPAVDYHQYQAALRRAYCKAMRGETWLKPVNLCGSCRDCD</sequence>
<dbReference type="Pfam" id="PF03206">
    <property type="entry name" value="NifW"/>
    <property type="match status" value="1"/>
</dbReference>
<dbReference type="InterPro" id="IPR004893">
    <property type="entry name" value="NifW"/>
</dbReference>
<dbReference type="Proteomes" id="UP000838160">
    <property type="component" value="Unassembled WGS sequence"/>
</dbReference>
<evidence type="ECO:0000313" key="6">
    <source>
        <dbReference type="EMBL" id="CAH0529315.1"/>
    </source>
</evidence>
<evidence type="ECO:0000313" key="7">
    <source>
        <dbReference type="Proteomes" id="UP000838160"/>
    </source>
</evidence>
<evidence type="ECO:0000256" key="3">
    <source>
        <dbReference type="ARBA" id="ARBA00011284"/>
    </source>
</evidence>